<evidence type="ECO:0000256" key="1">
    <source>
        <dbReference type="SAM" id="MobiDB-lite"/>
    </source>
</evidence>
<name>A0A401TNK7_CHIPU</name>
<evidence type="ECO:0000313" key="3">
    <source>
        <dbReference type="Proteomes" id="UP000287033"/>
    </source>
</evidence>
<accession>A0A401TNK7</accession>
<feature type="compositionally biased region" description="Gly residues" evidence="1">
    <location>
        <begin position="33"/>
        <end position="47"/>
    </location>
</feature>
<organism evidence="2 3">
    <name type="scientific">Chiloscyllium punctatum</name>
    <name type="common">Brownbanded bambooshark</name>
    <name type="synonym">Hemiscyllium punctatum</name>
    <dbReference type="NCBI Taxonomy" id="137246"/>
    <lineage>
        <taxon>Eukaryota</taxon>
        <taxon>Metazoa</taxon>
        <taxon>Chordata</taxon>
        <taxon>Craniata</taxon>
        <taxon>Vertebrata</taxon>
        <taxon>Chondrichthyes</taxon>
        <taxon>Elasmobranchii</taxon>
        <taxon>Galeomorphii</taxon>
        <taxon>Galeoidea</taxon>
        <taxon>Orectolobiformes</taxon>
        <taxon>Hemiscylliidae</taxon>
        <taxon>Chiloscyllium</taxon>
    </lineage>
</organism>
<feature type="compositionally biased region" description="Basic residues" evidence="1">
    <location>
        <begin position="1"/>
        <end position="10"/>
    </location>
</feature>
<protein>
    <submittedName>
        <fullName evidence="2">Uncharacterized protein</fullName>
    </submittedName>
</protein>
<sequence>MRRDDRRRRGLQLPASPAATQARCGTPRRRGSAAGGGEGKGQAGIGNPGETDFRP</sequence>
<reference evidence="2 3" key="1">
    <citation type="journal article" date="2018" name="Nat. Ecol. Evol.">
        <title>Shark genomes provide insights into elasmobranch evolution and the origin of vertebrates.</title>
        <authorList>
            <person name="Hara Y"/>
            <person name="Yamaguchi K"/>
            <person name="Onimaru K"/>
            <person name="Kadota M"/>
            <person name="Koyanagi M"/>
            <person name="Keeley SD"/>
            <person name="Tatsumi K"/>
            <person name="Tanaka K"/>
            <person name="Motone F"/>
            <person name="Kageyama Y"/>
            <person name="Nozu R"/>
            <person name="Adachi N"/>
            <person name="Nishimura O"/>
            <person name="Nakagawa R"/>
            <person name="Tanegashima C"/>
            <person name="Kiyatake I"/>
            <person name="Matsumoto R"/>
            <person name="Murakumo K"/>
            <person name="Nishida K"/>
            <person name="Terakita A"/>
            <person name="Kuratani S"/>
            <person name="Sato K"/>
            <person name="Hyodo S Kuraku.S."/>
        </authorList>
    </citation>
    <scope>NUCLEOTIDE SEQUENCE [LARGE SCALE GENOMIC DNA]</scope>
</reference>
<feature type="region of interest" description="Disordered" evidence="1">
    <location>
        <begin position="1"/>
        <end position="55"/>
    </location>
</feature>
<feature type="non-terminal residue" evidence="2">
    <location>
        <position position="55"/>
    </location>
</feature>
<dbReference type="EMBL" id="BEZZ01127256">
    <property type="protein sequence ID" value="GCC44209.1"/>
    <property type="molecule type" value="Genomic_DNA"/>
</dbReference>
<proteinExistence type="predicted"/>
<dbReference type="Proteomes" id="UP000287033">
    <property type="component" value="Unassembled WGS sequence"/>
</dbReference>
<dbReference type="AlphaFoldDB" id="A0A401TNK7"/>
<gene>
    <name evidence="2" type="ORF">chiPu_0028257</name>
</gene>
<keyword evidence="3" id="KW-1185">Reference proteome</keyword>
<evidence type="ECO:0000313" key="2">
    <source>
        <dbReference type="EMBL" id="GCC44209.1"/>
    </source>
</evidence>
<comment type="caution">
    <text evidence="2">The sequence shown here is derived from an EMBL/GenBank/DDBJ whole genome shotgun (WGS) entry which is preliminary data.</text>
</comment>